<dbReference type="EMBL" id="JBEPLS010000030">
    <property type="protein sequence ID" value="MET3606017.1"/>
    <property type="molecule type" value="Genomic_DNA"/>
</dbReference>
<evidence type="ECO:0000313" key="3">
    <source>
        <dbReference type="Proteomes" id="UP000323522"/>
    </source>
</evidence>
<evidence type="ECO:0000313" key="2">
    <source>
        <dbReference type="EMBL" id="QEN01802.1"/>
    </source>
</evidence>
<evidence type="ECO:0000313" key="4">
    <source>
        <dbReference type="Proteomes" id="UP001549111"/>
    </source>
</evidence>
<reference evidence="1 4" key="2">
    <citation type="submission" date="2024-06" db="EMBL/GenBank/DDBJ databases">
        <title>Genomic Encyclopedia of Type Strains, Phase IV (KMG-IV): sequencing the most valuable type-strain genomes for metagenomic binning, comparative biology and taxonomic classification.</title>
        <authorList>
            <person name="Goeker M."/>
        </authorList>
    </citation>
    <scope>NUCLEOTIDE SEQUENCE [LARGE SCALE GENOMIC DNA]</scope>
    <source>
        <strain evidence="1 4">D-501</strain>
    </source>
</reference>
<dbReference type="PANTHER" id="PTHR12526:SF638">
    <property type="entry name" value="SPORE COAT PROTEIN SA"/>
    <property type="match status" value="1"/>
</dbReference>
<keyword evidence="4" id="KW-1185">Reference proteome</keyword>
<dbReference type="PANTHER" id="PTHR12526">
    <property type="entry name" value="GLYCOSYLTRANSFERASE"/>
    <property type="match status" value="1"/>
</dbReference>
<dbReference type="EMBL" id="CP035708">
    <property type="protein sequence ID" value="QEN01802.1"/>
    <property type="molecule type" value="Genomic_DNA"/>
</dbReference>
<dbReference type="AlphaFoldDB" id="A0A5C1Q6N2"/>
<dbReference type="CDD" id="cd03801">
    <property type="entry name" value="GT4_PimA-like"/>
    <property type="match status" value="1"/>
</dbReference>
<accession>A0A5C1Q6N2</accession>
<sequence>MSAGIRRIIAWQPVLTDHQAFTYQELSRQSGLPVQVQVARLEDETRRAQGWTDTRVTGVERQLIPARGFLRHGMRLLLENRDQVHVFGSAFENPRMMLLLWAATRLRLECYIISEPYSPVSFGYFGDRLAWRERLKTWLRPRLYRGYMLALRGGLKGIFTISRLAAQQYAAAGMPADRLFPFGYFVPAEPVEQPQAAVSVASGQRLHLVFVGSLIARKGLSTLIGAVRRAIASGADLQLDVYGPGDPAGFDFDGERVRYAGRIPFGGTQQRLPGHDLLVLPSHYDGWGVVVNEALCAGVPVLCSDQVGARVLVETFGAGQVFARGDEQALADLLVTLANRPERLQAMKSACAAAAEAIQPARAAAYMLEVLSAEPAARAAIPSPWYRTA</sequence>
<dbReference type="Proteomes" id="UP001549111">
    <property type="component" value="Unassembled WGS sequence"/>
</dbReference>
<name>A0A5C1Q6N2_9BURK</name>
<dbReference type="GO" id="GO:0016757">
    <property type="term" value="F:glycosyltransferase activity"/>
    <property type="evidence" value="ECO:0007669"/>
    <property type="project" value="TreeGrafter"/>
</dbReference>
<dbReference type="SUPFAM" id="SSF53756">
    <property type="entry name" value="UDP-Glycosyltransferase/glycogen phosphorylase"/>
    <property type="match status" value="1"/>
</dbReference>
<dbReference type="OrthoDB" id="8779556at2"/>
<protein>
    <submittedName>
        <fullName evidence="2">Glycosyltransferase family 1 protein</fullName>
    </submittedName>
    <submittedName>
        <fullName evidence="1">Glycosyltransferase involved in cell wall biosynthesis</fullName>
    </submittedName>
</protein>
<dbReference type="Proteomes" id="UP000323522">
    <property type="component" value="Chromosome"/>
</dbReference>
<dbReference type="KEGG" id="snn:EWH46_14145"/>
<dbReference type="Gene3D" id="3.40.50.2000">
    <property type="entry name" value="Glycogen Phosphorylase B"/>
    <property type="match status" value="1"/>
</dbReference>
<proteinExistence type="predicted"/>
<reference evidence="2 3" key="1">
    <citation type="submission" date="2019-02" db="EMBL/GenBank/DDBJ databases">
        <title>Complete Genome Sequence and Methylome Analysis of Sphaerotilus natans subsp. sulfidivorans D-507.</title>
        <authorList>
            <person name="Fomenkov A."/>
            <person name="Gridneva E."/>
            <person name="Smolyakov D."/>
            <person name="Dubinina G."/>
            <person name="Vincze T."/>
            <person name="Grabovich M."/>
            <person name="Roberts R.J."/>
        </authorList>
    </citation>
    <scope>NUCLEOTIDE SEQUENCE [LARGE SCALE GENOMIC DNA]</scope>
    <source>
        <strain evidence="2 3">D-507</strain>
    </source>
</reference>
<keyword evidence="2" id="KW-0808">Transferase</keyword>
<gene>
    <name evidence="1" type="ORF">ABIC99_003852</name>
    <name evidence="2" type="ORF">EWH46_14145</name>
</gene>
<organism evidence="2 3">
    <name type="scientific">Sphaerotilus sulfidivorans</name>
    <dbReference type="NCBI Taxonomy" id="639200"/>
    <lineage>
        <taxon>Bacteria</taxon>
        <taxon>Pseudomonadati</taxon>
        <taxon>Pseudomonadota</taxon>
        <taxon>Betaproteobacteria</taxon>
        <taxon>Burkholderiales</taxon>
        <taxon>Sphaerotilaceae</taxon>
        <taxon>Sphaerotilus</taxon>
    </lineage>
</organism>
<dbReference type="RefSeq" id="WP_149504463.1">
    <property type="nucleotide sequence ID" value="NZ_CP035708.1"/>
</dbReference>
<dbReference type="Pfam" id="PF13692">
    <property type="entry name" value="Glyco_trans_1_4"/>
    <property type="match status" value="1"/>
</dbReference>
<evidence type="ECO:0000313" key="1">
    <source>
        <dbReference type="EMBL" id="MET3606017.1"/>
    </source>
</evidence>